<comment type="subcellular location">
    <subcellularLocation>
        <location evidence="1">Secreted</location>
    </subcellularLocation>
</comment>
<keyword evidence="4" id="KW-0677">Repeat</keyword>
<dbReference type="FunFam" id="3.30.430.20:FF:000002">
    <property type="entry name" value="Cysteine-rich receptor-like protein kinase 10"/>
    <property type="match status" value="1"/>
</dbReference>
<sequence>MHSIIYMFYSSTLPLPNHPGFFLKRAPNVANSGTSSSASKQSCSVNETFRSAPLHVIILLFLVLHTAISTNPLLHICSTKAGINHTTYPPYNNNLNILISSLTHEAPLTGFALDTIGQGKDSLNGLALCRGDVPSRECKSCIVEAGREISKRCPNDDNGGIIWYDNCMFKYSNKKFFGKVDYKNRFYMYNLQNVSTNAESFNEKTKELLSKLADKAELLSPMSFAVGEEEIGDSVKLYGLVQCTGDLSGKMCKKCLDSAISEIGSCCDGKRGGRVVGGSCNFRYELYPFVRSSY</sequence>
<name>A0AAP0E505_9MAGN</name>
<proteinExistence type="inferred from homology"/>
<comment type="caution">
    <text evidence="7">The sequence shown here is derived from an EMBL/GenBank/DDBJ whole genome shotgun (WGS) entry which is preliminary data.</text>
</comment>
<feature type="domain" description="Gnk2-homologous" evidence="6">
    <location>
        <begin position="182"/>
        <end position="289"/>
    </location>
</feature>
<evidence type="ECO:0000256" key="2">
    <source>
        <dbReference type="ARBA" id="ARBA00022525"/>
    </source>
</evidence>
<evidence type="ECO:0000256" key="4">
    <source>
        <dbReference type="ARBA" id="ARBA00022737"/>
    </source>
</evidence>
<keyword evidence="3" id="KW-0732">Signal</keyword>
<evidence type="ECO:0000256" key="1">
    <source>
        <dbReference type="ARBA" id="ARBA00004613"/>
    </source>
</evidence>
<dbReference type="Pfam" id="PF01657">
    <property type="entry name" value="Stress-antifung"/>
    <property type="match status" value="2"/>
</dbReference>
<dbReference type="GO" id="GO:0005576">
    <property type="term" value="C:extracellular region"/>
    <property type="evidence" value="ECO:0007669"/>
    <property type="project" value="UniProtKB-SubCell"/>
</dbReference>
<protein>
    <recommendedName>
        <fullName evidence="6">Gnk2-homologous domain-containing protein</fullName>
    </recommendedName>
</protein>
<reference evidence="7 8" key="1">
    <citation type="submission" date="2024-01" db="EMBL/GenBank/DDBJ databases">
        <title>Genome assemblies of Stephania.</title>
        <authorList>
            <person name="Yang L."/>
        </authorList>
    </citation>
    <scope>NUCLEOTIDE SEQUENCE [LARGE SCALE GENOMIC DNA]</scope>
    <source>
        <strain evidence="7">QJT</strain>
        <tissue evidence="7">Leaf</tissue>
    </source>
</reference>
<organism evidence="7 8">
    <name type="scientific">Stephania japonica</name>
    <dbReference type="NCBI Taxonomy" id="461633"/>
    <lineage>
        <taxon>Eukaryota</taxon>
        <taxon>Viridiplantae</taxon>
        <taxon>Streptophyta</taxon>
        <taxon>Embryophyta</taxon>
        <taxon>Tracheophyta</taxon>
        <taxon>Spermatophyta</taxon>
        <taxon>Magnoliopsida</taxon>
        <taxon>Ranunculales</taxon>
        <taxon>Menispermaceae</taxon>
        <taxon>Menispermoideae</taxon>
        <taxon>Cissampelideae</taxon>
        <taxon>Stephania</taxon>
    </lineage>
</organism>
<dbReference type="PANTHER" id="PTHR32411:SF43">
    <property type="entry name" value="CYSTEINE-RICH REPEAT SECRETORY PROTEIN 38"/>
    <property type="match status" value="1"/>
</dbReference>
<evidence type="ECO:0000256" key="3">
    <source>
        <dbReference type="ARBA" id="ARBA00022729"/>
    </source>
</evidence>
<keyword evidence="8" id="KW-1185">Reference proteome</keyword>
<dbReference type="PANTHER" id="PTHR32411">
    <property type="entry name" value="CYSTEINE-RICH REPEAT SECRETORY PROTEIN 38-RELATED"/>
    <property type="match status" value="1"/>
</dbReference>
<dbReference type="PROSITE" id="PS51473">
    <property type="entry name" value="GNK2"/>
    <property type="match status" value="2"/>
</dbReference>
<dbReference type="InterPro" id="IPR050581">
    <property type="entry name" value="CRR_secretory_protein"/>
</dbReference>
<gene>
    <name evidence="7" type="ORF">Sjap_025333</name>
</gene>
<feature type="domain" description="Gnk2-homologous" evidence="6">
    <location>
        <begin position="70"/>
        <end position="176"/>
    </location>
</feature>
<dbReference type="CDD" id="cd23509">
    <property type="entry name" value="Gnk2-like"/>
    <property type="match status" value="2"/>
</dbReference>
<dbReference type="InterPro" id="IPR038408">
    <property type="entry name" value="GNK2_sf"/>
</dbReference>
<dbReference type="InterPro" id="IPR002902">
    <property type="entry name" value="GNK2"/>
</dbReference>
<dbReference type="EMBL" id="JBBNAE010000011">
    <property type="protein sequence ID" value="KAK9084922.1"/>
    <property type="molecule type" value="Genomic_DNA"/>
</dbReference>
<evidence type="ECO:0000256" key="5">
    <source>
        <dbReference type="ARBA" id="ARBA00038515"/>
    </source>
</evidence>
<dbReference type="Proteomes" id="UP001417504">
    <property type="component" value="Unassembled WGS sequence"/>
</dbReference>
<dbReference type="Gene3D" id="3.30.430.20">
    <property type="entry name" value="Gnk2 domain, C-X8-C-X2-C motif"/>
    <property type="match status" value="2"/>
</dbReference>
<dbReference type="AlphaFoldDB" id="A0AAP0E505"/>
<comment type="similarity">
    <text evidence="5">Belongs to the cysteine-rich repeat secretory protein family.</text>
</comment>
<evidence type="ECO:0000259" key="6">
    <source>
        <dbReference type="PROSITE" id="PS51473"/>
    </source>
</evidence>
<keyword evidence="2" id="KW-0964">Secreted</keyword>
<evidence type="ECO:0000313" key="7">
    <source>
        <dbReference type="EMBL" id="KAK9084922.1"/>
    </source>
</evidence>
<accession>A0AAP0E505</accession>
<evidence type="ECO:0000313" key="8">
    <source>
        <dbReference type="Proteomes" id="UP001417504"/>
    </source>
</evidence>